<evidence type="ECO:0000313" key="3">
    <source>
        <dbReference type="Proteomes" id="UP000247152"/>
    </source>
</evidence>
<accession>A0A317U207</accession>
<evidence type="ECO:0008006" key="5">
    <source>
        <dbReference type="Google" id="ProtNLM"/>
    </source>
</evidence>
<dbReference type="AlphaFoldDB" id="A0A317U207"/>
<dbReference type="Proteomes" id="UP000247152">
    <property type="component" value="Unassembled WGS sequence"/>
</dbReference>
<dbReference type="OrthoDB" id="570299at2"/>
<dbReference type="EMBL" id="QHJG01000012">
    <property type="protein sequence ID" value="PWY56083.1"/>
    <property type="molecule type" value="Genomic_DNA"/>
</dbReference>
<keyword evidence="4" id="KW-1185">Reference proteome</keyword>
<organism evidence="1 3">
    <name type="scientific">Legionella qingyii</name>
    <dbReference type="NCBI Taxonomy" id="2184757"/>
    <lineage>
        <taxon>Bacteria</taxon>
        <taxon>Pseudomonadati</taxon>
        <taxon>Pseudomonadota</taxon>
        <taxon>Gammaproteobacteria</taxon>
        <taxon>Legionellales</taxon>
        <taxon>Legionellaceae</taxon>
        <taxon>Legionella</taxon>
    </lineage>
</organism>
<gene>
    <name evidence="1" type="ORF">DGG96_08950</name>
    <name evidence="2" type="ORF">ELY20_10870</name>
</gene>
<evidence type="ECO:0000313" key="1">
    <source>
        <dbReference type="EMBL" id="PWY56083.1"/>
    </source>
</evidence>
<proteinExistence type="predicted"/>
<dbReference type="EMBL" id="RZGX01000013">
    <property type="protein sequence ID" value="RUR22085.1"/>
    <property type="molecule type" value="Genomic_DNA"/>
</dbReference>
<dbReference type="InterPro" id="IPR004027">
    <property type="entry name" value="SEC_C_motif"/>
</dbReference>
<evidence type="ECO:0000313" key="2">
    <source>
        <dbReference type="EMBL" id="RUR22085.1"/>
    </source>
</evidence>
<reference evidence="1 3" key="1">
    <citation type="submission" date="2018-05" db="EMBL/GenBank/DDBJ databases">
        <title>Legionella qingyii sp.nov., whole genome shotgun sequence.</title>
        <authorList>
            <person name="Wu H."/>
            <person name="Zhu Q."/>
            <person name="Hu C."/>
        </authorList>
    </citation>
    <scope>NUCLEOTIDE SEQUENCE [LARGE SCALE GENOMIC DNA]</scope>
    <source>
        <strain evidence="1 3">HEB18</strain>
    </source>
</reference>
<dbReference type="Pfam" id="PF02810">
    <property type="entry name" value="SEC-C"/>
    <property type="match status" value="1"/>
</dbReference>
<dbReference type="SUPFAM" id="SSF103642">
    <property type="entry name" value="Sec-C motif"/>
    <property type="match status" value="1"/>
</dbReference>
<dbReference type="RefSeq" id="WP_110142407.1">
    <property type="nucleotide sequence ID" value="NZ_QHJG01000012.1"/>
</dbReference>
<dbReference type="Gene3D" id="3.10.450.50">
    <property type="match status" value="1"/>
</dbReference>
<reference evidence="2 4" key="2">
    <citation type="submission" date="2018-12" db="EMBL/GenBank/DDBJ databases">
        <title>Legionella sp,whole genome shotgun sequence.</title>
        <authorList>
            <person name="Wu H."/>
        </authorList>
    </citation>
    <scope>NUCLEOTIDE SEQUENCE [LARGE SCALE GENOMIC DNA]</scope>
    <source>
        <strain evidence="4">km489</strain>
        <strain evidence="2">Km489</strain>
    </source>
</reference>
<comment type="caution">
    <text evidence="1">The sequence shown here is derived from an EMBL/GenBank/DDBJ whole genome shotgun (WGS) entry which is preliminary data.</text>
</comment>
<sequence length="80" mass="9067">MEKYRHKANKSIGLGILCNNSDHLINTASYIEFPWEYDRNIEGLIDSETKPTPTKKKKTGRNSLCPCGSGKKYKKCCLNS</sequence>
<evidence type="ECO:0000313" key="4">
    <source>
        <dbReference type="Proteomes" id="UP000287374"/>
    </source>
</evidence>
<dbReference type="Proteomes" id="UP000287374">
    <property type="component" value="Unassembled WGS sequence"/>
</dbReference>
<protein>
    <recommendedName>
        <fullName evidence="5">Zinc chelation protein SecC</fullName>
    </recommendedName>
</protein>
<name>A0A317U207_9GAMM</name>